<evidence type="ECO:0000313" key="2">
    <source>
        <dbReference type="Proteomes" id="UP000502756"/>
    </source>
</evidence>
<organism evidence="1 2">
    <name type="scientific">Spirosoma taeanense</name>
    <dbReference type="NCBI Taxonomy" id="2735870"/>
    <lineage>
        <taxon>Bacteria</taxon>
        <taxon>Pseudomonadati</taxon>
        <taxon>Bacteroidota</taxon>
        <taxon>Cytophagia</taxon>
        <taxon>Cytophagales</taxon>
        <taxon>Cytophagaceae</taxon>
        <taxon>Spirosoma</taxon>
    </lineage>
</organism>
<protein>
    <submittedName>
        <fullName evidence="1">Uncharacterized protein</fullName>
    </submittedName>
</protein>
<proteinExistence type="predicted"/>
<evidence type="ECO:0000313" key="1">
    <source>
        <dbReference type="EMBL" id="QJW92470.1"/>
    </source>
</evidence>
<reference evidence="1 2" key="1">
    <citation type="submission" date="2020-05" db="EMBL/GenBank/DDBJ databases">
        <title>Genome sequencing of Spirosoma sp. TS118.</title>
        <authorList>
            <person name="Lee J.-H."/>
            <person name="Jeong S."/>
            <person name="Zhao L."/>
            <person name="Jung J.-H."/>
            <person name="Kim M.-K."/>
            <person name="Lim S."/>
        </authorList>
    </citation>
    <scope>NUCLEOTIDE SEQUENCE [LARGE SCALE GENOMIC DNA]</scope>
    <source>
        <strain evidence="1 2">TS118</strain>
        <plasmid evidence="2">pts</plasmid>
    </source>
</reference>
<name>A0A6M5YGK3_9BACT</name>
<dbReference type="RefSeq" id="WP_171742298.1">
    <property type="nucleotide sequence ID" value="NZ_CP053436.1"/>
</dbReference>
<keyword evidence="1" id="KW-0614">Plasmid</keyword>
<dbReference type="KEGG" id="stae:HNV11_23650"/>
<dbReference type="AlphaFoldDB" id="A0A6M5YGK3"/>
<sequence length="131" mass="14404">MIPNKAGQVVKFHSPYPDEDPNQLYVVLEVFDHERPRADIQALNTGLSFPPVNSVNLDDLEIVEVETKDLIGHQVTISTSDSSKVTGKVVQVRESKILLDMTKGGSDVATNVYLTIRDYNGIEHTGTLLVG</sequence>
<gene>
    <name evidence="1" type="ORF">HNV11_23650</name>
</gene>
<keyword evidence="2" id="KW-1185">Reference proteome</keyword>
<dbReference type="Proteomes" id="UP000502756">
    <property type="component" value="Plasmid pTS"/>
</dbReference>
<geneLocation type="plasmid" evidence="2">
    <name>pts</name>
</geneLocation>
<dbReference type="EMBL" id="CP053436">
    <property type="protein sequence ID" value="QJW92470.1"/>
    <property type="molecule type" value="Genomic_DNA"/>
</dbReference>
<accession>A0A6M5YGK3</accession>